<proteinExistence type="inferred from homology"/>
<dbReference type="PRINTS" id="PR00420">
    <property type="entry name" value="RNGMNOXGNASE"/>
</dbReference>
<feature type="transmembrane region" description="Helical" evidence="5">
    <location>
        <begin position="741"/>
        <end position="768"/>
    </location>
</feature>
<feature type="transmembrane region" description="Helical" evidence="5">
    <location>
        <begin position="536"/>
        <end position="560"/>
    </location>
</feature>
<keyword evidence="3" id="KW-0274">FAD</keyword>
<keyword evidence="4" id="KW-0560">Oxidoreductase</keyword>
<dbReference type="InterPro" id="IPR036188">
    <property type="entry name" value="FAD/NAD-bd_sf"/>
</dbReference>
<feature type="transmembrane region" description="Helical" evidence="5">
    <location>
        <begin position="504"/>
        <end position="524"/>
    </location>
</feature>
<reference evidence="7 8" key="1">
    <citation type="journal article" date="2017" name="Biotechnol. Biofuels">
        <title>Differential beta-glucosidase expression as a function of carbon source availability in Talaromyces amestolkiae: a genomic and proteomic approach.</title>
        <authorList>
            <person name="de Eugenio L.I."/>
            <person name="Mendez-Liter J.A."/>
            <person name="Nieto-Dominguez M."/>
            <person name="Alonso L."/>
            <person name="Gil-Munoz J."/>
            <person name="Barriuso J."/>
            <person name="Prieto A."/>
            <person name="Martinez M.J."/>
        </authorList>
    </citation>
    <scope>NUCLEOTIDE SEQUENCE [LARGE SCALE GENOMIC DNA]</scope>
    <source>
        <strain evidence="7 8">CIB</strain>
    </source>
</reference>
<evidence type="ECO:0000256" key="1">
    <source>
        <dbReference type="ARBA" id="ARBA00007992"/>
    </source>
</evidence>
<evidence type="ECO:0000256" key="3">
    <source>
        <dbReference type="ARBA" id="ARBA00022827"/>
    </source>
</evidence>
<feature type="transmembrane region" description="Helical" evidence="5">
    <location>
        <begin position="572"/>
        <end position="593"/>
    </location>
</feature>
<dbReference type="EMBL" id="MIKG01000006">
    <property type="protein sequence ID" value="RAO67864.1"/>
    <property type="molecule type" value="Genomic_DNA"/>
</dbReference>
<dbReference type="GO" id="GO:0004497">
    <property type="term" value="F:monooxygenase activity"/>
    <property type="evidence" value="ECO:0007669"/>
    <property type="project" value="InterPro"/>
</dbReference>
<dbReference type="InterPro" id="IPR050562">
    <property type="entry name" value="FAD_mOase_fung"/>
</dbReference>
<dbReference type="AlphaFoldDB" id="A0A364KWD8"/>
<keyword evidence="8" id="KW-1185">Reference proteome</keyword>
<feature type="transmembrane region" description="Helical" evidence="5">
    <location>
        <begin position="454"/>
        <end position="471"/>
    </location>
</feature>
<dbReference type="GeneID" id="63793092"/>
<feature type="transmembrane region" description="Helical" evidence="5">
    <location>
        <begin position="613"/>
        <end position="633"/>
    </location>
</feature>
<dbReference type="STRING" id="1196081.A0A364KWD8"/>
<dbReference type="InterPro" id="IPR002938">
    <property type="entry name" value="FAD-bd"/>
</dbReference>
<comment type="caution">
    <text evidence="7">The sequence shown here is derived from an EMBL/GenBank/DDBJ whole genome shotgun (WGS) entry which is preliminary data.</text>
</comment>
<accession>A0A364KWD8</accession>
<evidence type="ECO:0000256" key="4">
    <source>
        <dbReference type="ARBA" id="ARBA00023002"/>
    </source>
</evidence>
<feature type="transmembrane region" description="Helical" evidence="5">
    <location>
        <begin position="708"/>
        <end position="729"/>
    </location>
</feature>
<dbReference type="SUPFAM" id="SSF51905">
    <property type="entry name" value="FAD/NAD(P)-binding domain"/>
    <property type="match status" value="1"/>
</dbReference>
<protein>
    <recommendedName>
        <fullName evidence="6">FAD-binding domain-containing protein</fullName>
    </recommendedName>
</protein>
<evidence type="ECO:0000313" key="7">
    <source>
        <dbReference type="EMBL" id="RAO67864.1"/>
    </source>
</evidence>
<comment type="similarity">
    <text evidence="1">Belongs to the paxM FAD-dependent monooxygenase family.</text>
</comment>
<organism evidence="7 8">
    <name type="scientific">Talaromyces amestolkiae</name>
    <dbReference type="NCBI Taxonomy" id="1196081"/>
    <lineage>
        <taxon>Eukaryota</taxon>
        <taxon>Fungi</taxon>
        <taxon>Dikarya</taxon>
        <taxon>Ascomycota</taxon>
        <taxon>Pezizomycotina</taxon>
        <taxon>Eurotiomycetes</taxon>
        <taxon>Eurotiomycetidae</taxon>
        <taxon>Eurotiales</taxon>
        <taxon>Trichocomaceae</taxon>
        <taxon>Talaromyces</taxon>
        <taxon>Talaromyces sect. Talaromyces</taxon>
    </lineage>
</organism>
<evidence type="ECO:0000256" key="5">
    <source>
        <dbReference type="SAM" id="Phobius"/>
    </source>
</evidence>
<keyword evidence="5" id="KW-0472">Membrane</keyword>
<dbReference type="PANTHER" id="PTHR47356">
    <property type="entry name" value="FAD-DEPENDENT MONOOXYGENASE ASQG-RELATED"/>
    <property type="match status" value="1"/>
</dbReference>
<keyword evidence="5" id="KW-1133">Transmembrane helix</keyword>
<keyword evidence="2" id="KW-0285">Flavoprotein</keyword>
<gene>
    <name evidence="7" type="ORF">BHQ10_003876</name>
</gene>
<sequence length="779" mass="88157">MSSKEKSFKVLIVGGGIAGLVLAHMLEKFNIDYLLLESHGEIDPTIGASIGILPNGARILDQLDLYEPIAKLDYKDKRGTHIHKQTGDCLLNVARFHDHIEYRHGYQLIFIDRQWFLRVLYDRLRNKNCVLLNKKVDRVELVERGAQVFTTDGQSFRGSLLIGADGVHSTVRREMFRIADEQAPEYFSTNEQGPMSCHYICSFGIAQDVPGWERGSTYTTVGTGHSQLVVSGPENRIYWFFFSRLPETKYGKDILRCNREMEAEFVDKYEHAPITKTLTFGQIYAKRLITTLTPLHEYVHEKWFLKRILMLGDSAYKLNPISGQGGNLAIESAAELINVLLDKKNSRSSGLNDLDDEDIADIFTKTQACRHERTKQLVSGAHLFQSLAAFETPLLSKVTWEYMIAAKAPYSYVDLFGEPITGGSRLKYLPIKRRPRVLPYDDELPAQPLKQVRLVQITFALWMAYTAFMAYRLSPNSRTDDATIQSTRYSSIDRQAGNQALCNFYYLSNLISPITIYIVEGYRLGNRGTILALPSLYLLAAQTLGFALTSPVYAILSAFLSTTLPTRRFIKLEVACAFIPALIVGYVLPTMLILSDLFGVVKLATWVPRVCQFASILVCGLTFCFAHIGRIWFSKREVHKDREQSELECYKAQDVPILKSAYLFAFILQAVAHITLLLYAHDEPSALSQSLFRSYWDSNHKQMHQTELFPAELAIAFTTWFISNIYSIWDLRCFGYIKTQAGLICALSVVAGQILVGPGASWAGLWYWREGVIAGLQMN</sequence>
<dbReference type="GO" id="GO:0071949">
    <property type="term" value="F:FAD binding"/>
    <property type="evidence" value="ECO:0007669"/>
    <property type="project" value="InterPro"/>
</dbReference>
<dbReference type="RefSeq" id="XP_040732380.1">
    <property type="nucleotide sequence ID" value="XM_040876180.1"/>
</dbReference>
<dbReference type="Gene3D" id="3.50.50.60">
    <property type="entry name" value="FAD/NAD(P)-binding domain"/>
    <property type="match status" value="1"/>
</dbReference>
<evidence type="ECO:0000313" key="8">
    <source>
        <dbReference type="Proteomes" id="UP000249363"/>
    </source>
</evidence>
<evidence type="ECO:0000259" key="6">
    <source>
        <dbReference type="Pfam" id="PF01494"/>
    </source>
</evidence>
<feature type="domain" description="FAD-binding" evidence="6">
    <location>
        <begin position="9"/>
        <end position="341"/>
    </location>
</feature>
<keyword evidence="5" id="KW-0812">Transmembrane</keyword>
<dbReference type="PANTHER" id="PTHR47356:SF2">
    <property type="entry name" value="FAD-BINDING DOMAIN-CONTAINING PROTEIN-RELATED"/>
    <property type="match status" value="1"/>
</dbReference>
<evidence type="ECO:0000256" key="2">
    <source>
        <dbReference type="ARBA" id="ARBA00022630"/>
    </source>
</evidence>
<name>A0A364KWD8_TALAM</name>
<dbReference type="OrthoDB" id="10029326at2759"/>
<dbReference type="Proteomes" id="UP000249363">
    <property type="component" value="Unassembled WGS sequence"/>
</dbReference>
<dbReference type="Pfam" id="PF01494">
    <property type="entry name" value="FAD_binding_3"/>
    <property type="match status" value="1"/>
</dbReference>
<feature type="transmembrane region" description="Helical" evidence="5">
    <location>
        <begin position="661"/>
        <end position="680"/>
    </location>
</feature>